<feature type="compositionally biased region" description="Basic and acidic residues" evidence="1">
    <location>
        <begin position="1"/>
        <end position="19"/>
    </location>
</feature>
<organism evidence="2 3">
    <name type="scientific">Heterodera trifolii</name>
    <dbReference type="NCBI Taxonomy" id="157864"/>
    <lineage>
        <taxon>Eukaryota</taxon>
        <taxon>Metazoa</taxon>
        <taxon>Ecdysozoa</taxon>
        <taxon>Nematoda</taxon>
        <taxon>Chromadorea</taxon>
        <taxon>Rhabditida</taxon>
        <taxon>Tylenchina</taxon>
        <taxon>Tylenchomorpha</taxon>
        <taxon>Tylenchoidea</taxon>
        <taxon>Heteroderidae</taxon>
        <taxon>Heteroderinae</taxon>
        <taxon>Heterodera</taxon>
    </lineage>
</organism>
<evidence type="ECO:0000256" key="1">
    <source>
        <dbReference type="SAM" id="MobiDB-lite"/>
    </source>
</evidence>
<evidence type="ECO:0000313" key="2">
    <source>
        <dbReference type="EMBL" id="KAL3096804.1"/>
    </source>
</evidence>
<feature type="compositionally biased region" description="Polar residues" evidence="1">
    <location>
        <begin position="83"/>
        <end position="105"/>
    </location>
</feature>
<name>A0ABD2K2B6_9BILA</name>
<feature type="region of interest" description="Disordered" evidence="1">
    <location>
        <begin position="76"/>
        <end position="109"/>
    </location>
</feature>
<sequence>MARKSRQEQQRRSQSREQQENIPPCCAQMRHENELLRRALRKERERRMFTTNAYRQLLEQFNHLVDFRRVVVANGGGGERPEQLQQCQSSPSSANGAPVPSSSEAETALAMAPTATAAAVAPSTTAPAVVPSTAPAVAPSATAPVVPAAVNQHHHPNWYFVALERDANNNSTSGGNSNNELLRDERVWRMFARSQQRCAAIRDASRARAQIAAGRRAVVADLLTERRALDSEALDVLLHTDASRAVQAFPTSFMREQRRASRRSYERSPHRLRQERERQRHFEGAINRILAHSSATVAKMIATKATVQIDAPIN</sequence>
<keyword evidence="3" id="KW-1185">Reference proteome</keyword>
<evidence type="ECO:0000313" key="3">
    <source>
        <dbReference type="Proteomes" id="UP001620626"/>
    </source>
</evidence>
<dbReference type="EMBL" id="JBICBT010000851">
    <property type="protein sequence ID" value="KAL3096804.1"/>
    <property type="molecule type" value="Genomic_DNA"/>
</dbReference>
<dbReference type="AlphaFoldDB" id="A0ABD2K2B6"/>
<comment type="caution">
    <text evidence="2">The sequence shown here is derived from an EMBL/GenBank/DDBJ whole genome shotgun (WGS) entry which is preliminary data.</text>
</comment>
<feature type="region of interest" description="Disordered" evidence="1">
    <location>
        <begin position="1"/>
        <end position="24"/>
    </location>
</feature>
<dbReference type="Proteomes" id="UP001620626">
    <property type="component" value="Unassembled WGS sequence"/>
</dbReference>
<accession>A0ABD2K2B6</accession>
<gene>
    <name evidence="2" type="ORF">niasHT_026185</name>
</gene>
<protein>
    <submittedName>
        <fullName evidence="2">Uncharacterized protein</fullName>
    </submittedName>
</protein>
<proteinExistence type="predicted"/>
<reference evidence="2 3" key="1">
    <citation type="submission" date="2024-10" db="EMBL/GenBank/DDBJ databases">
        <authorList>
            <person name="Kim D."/>
        </authorList>
    </citation>
    <scope>NUCLEOTIDE SEQUENCE [LARGE SCALE GENOMIC DNA]</scope>
    <source>
        <strain evidence="2">BH-2024</strain>
    </source>
</reference>
<feature type="region of interest" description="Disordered" evidence="1">
    <location>
        <begin position="257"/>
        <end position="278"/>
    </location>
</feature>